<reference evidence="3 4" key="1">
    <citation type="submission" date="2019-09" db="EMBL/GenBank/DDBJ databases">
        <title>Isolation and complete genome sequencing of Methylocystis species.</title>
        <authorList>
            <person name="Rumah B.L."/>
            <person name="Stead C.E."/>
            <person name="Stevens B.C."/>
            <person name="Minton N.P."/>
            <person name="Grosse-Honebrink A."/>
            <person name="Zhang Y."/>
        </authorList>
    </citation>
    <scope>NUCLEOTIDE SEQUENCE [LARGE SCALE GENOMIC DNA]</scope>
    <source>
        <strain evidence="3 4">BRCS2</strain>
    </source>
</reference>
<gene>
    <name evidence="3" type="ORF">F7D14_18465</name>
</gene>
<evidence type="ECO:0000256" key="1">
    <source>
        <dbReference type="SAM" id="MobiDB-lite"/>
    </source>
</evidence>
<dbReference type="RefSeq" id="WP_016918996.1">
    <property type="nucleotide sequence ID" value="NZ_CP044331.1"/>
</dbReference>
<evidence type="ECO:0000313" key="3">
    <source>
        <dbReference type="EMBL" id="QGM99269.1"/>
    </source>
</evidence>
<feature type="region of interest" description="Disordered" evidence="1">
    <location>
        <begin position="87"/>
        <end position="112"/>
    </location>
</feature>
<evidence type="ECO:0000313" key="4">
    <source>
        <dbReference type="Proteomes" id="UP000422569"/>
    </source>
</evidence>
<accession>A0A6B8MCC2</accession>
<dbReference type="KEGG" id="mpar:F7D14_18465"/>
<organism evidence="3 4">
    <name type="scientific">Methylocystis parvus</name>
    <dbReference type="NCBI Taxonomy" id="134"/>
    <lineage>
        <taxon>Bacteria</taxon>
        <taxon>Pseudomonadati</taxon>
        <taxon>Pseudomonadota</taxon>
        <taxon>Alphaproteobacteria</taxon>
        <taxon>Hyphomicrobiales</taxon>
        <taxon>Methylocystaceae</taxon>
        <taxon>Methylocystis</taxon>
    </lineage>
</organism>
<evidence type="ECO:0000256" key="2">
    <source>
        <dbReference type="SAM" id="Phobius"/>
    </source>
</evidence>
<feature type="transmembrane region" description="Helical" evidence="2">
    <location>
        <begin position="20"/>
        <end position="40"/>
    </location>
</feature>
<protein>
    <submittedName>
        <fullName evidence="3">Uncharacterized protein</fullName>
    </submittedName>
</protein>
<keyword evidence="2" id="KW-0812">Transmembrane</keyword>
<keyword evidence="4" id="KW-1185">Reference proteome</keyword>
<feature type="compositionally biased region" description="Basic and acidic residues" evidence="1">
    <location>
        <begin position="102"/>
        <end position="112"/>
    </location>
</feature>
<dbReference type="Proteomes" id="UP000422569">
    <property type="component" value="Chromosome"/>
</dbReference>
<name>A0A6B8MCC2_9HYPH</name>
<dbReference type="AlphaFoldDB" id="A0A6B8MCC2"/>
<keyword evidence="2" id="KW-0472">Membrane</keyword>
<proteinExistence type="predicted"/>
<dbReference type="EMBL" id="CP044331">
    <property type="protein sequence ID" value="QGM99269.1"/>
    <property type="molecule type" value="Genomic_DNA"/>
</dbReference>
<sequence>MSNLDDDRTPPRTNPSGPVWSLAAFSAAVFLCSVLGAKLLSKMVERDDLIETAFDRTMDGLARRAASQQPTQVYSVVRSVGVDGMTTSTIPIRGPAPVSPCGEEKGQNKPKK</sequence>
<keyword evidence="2" id="KW-1133">Transmembrane helix</keyword>